<dbReference type="Gramene" id="Zm00001eb191910_T001">
    <property type="protein sequence ID" value="Zm00001eb191910_P001"/>
    <property type="gene ID" value="Zm00001eb191910"/>
</dbReference>
<evidence type="ECO:0000313" key="2">
    <source>
        <dbReference type="Proteomes" id="UP000007305"/>
    </source>
</evidence>
<keyword evidence="2" id="KW-1185">Reference proteome</keyword>
<organism evidence="1 2">
    <name type="scientific">Zea mays</name>
    <name type="common">Maize</name>
    <dbReference type="NCBI Taxonomy" id="4577"/>
    <lineage>
        <taxon>Eukaryota</taxon>
        <taxon>Viridiplantae</taxon>
        <taxon>Streptophyta</taxon>
        <taxon>Embryophyta</taxon>
        <taxon>Tracheophyta</taxon>
        <taxon>Spermatophyta</taxon>
        <taxon>Magnoliopsida</taxon>
        <taxon>Liliopsida</taxon>
        <taxon>Poales</taxon>
        <taxon>Poaceae</taxon>
        <taxon>PACMAD clade</taxon>
        <taxon>Panicoideae</taxon>
        <taxon>Andropogonodae</taxon>
        <taxon>Andropogoneae</taxon>
        <taxon>Tripsacinae</taxon>
        <taxon>Zea</taxon>
    </lineage>
</organism>
<reference evidence="1" key="2">
    <citation type="submission" date="2019-07" db="EMBL/GenBank/DDBJ databases">
        <authorList>
            <person name="Seetharam A."/>
            <person name="Woodhouse M."/>
            <person name="Cannon E."/>
        </authorList>
    </citation>
    <scope>NUCLEOTIDE SEQUENCE [LARGE SCALE GENOMIC DNA]</scope>
    <source>
        <strain evidence="1">cv. B73</strain>
    </source>
</reference>
<reference evidence="1" key="3">
    <citation type="submission" date="2021-05" db="UniProtKB">
        <authorList>
            <consortium name="EnsemblPlants"/>
        </authorList>
    </citation>
    <scope>IDENTIFICATION</scope>
    <source>
        <strain evidence="1">cv. B73</strain>
    </source>
</reference>
<dbReference type="AlphaFoldDB" id="A0A804NWN4"/>
<sequence length="82" mass="8483">MAAHAAAAAAYRGGAAHAASSPPLLIMIPVRASSPAVRSAPLRPVVLRARQLETTASGCLQRWSSAALVALHAETAREEEEL</sequence>
<accession>A0A804NWN4</accession>
<dbReference type="InParanoid" id="A0A804NWN4"/>
<dbReference type="EnsemblPlants" id="Zm00001eb191910_T001">
    <property type="protein sequence ID" value="Zm00001eb191910_P001"/>
    <property type="gene ID" value="Zm00001eb191910"/>
</dbReference>
<name>A0A804NWN4_MAIZE</name>
<dbReference type="Proteomes" id="UP000007305">
    <property type="component" value="Chromosome 4"/>
</dbReference>
<proteinExistence type="predicted"/>
<evidence type="ECO:0000313" key="1">
    <source>
        <dbReference type="EnsemblPlants" id="Zm00001eb191910_P001"/>
    </source>
</evidence>
<protein>
    <submittedName>
        <fullName evidence="1">Uncharacterized protein</fullName>
    </submittedName>
</protein>
<reference evidence="2" key="1">
    <citation type="journal article" date="2009" name="Science">
        <title>The B73 maize genome: complexity, diversity, and dynamics.</title>
        <authorList>
            <person name="Schnable P.S."/>
            <person name="Ware D."/>
            <person name="Fulton R.S."/>
            <person name="Stein J.C."/>
            <person name="Wei F."/>
            <person name="Pasternak S."/>
            <person name="Liang C."/>
            <person name="Zhang J."/>
            <person name="Fulton L."/>
            <person name="Graves T.A."/>
            <person name="Minx P."/>
            <person name="Reily A.D."/>
            <person name="Courtney L."/>
            <person name="Kruchowski S.S."/>
            <person name="Tomlinson C."/>
            <person name="Strong C."/>
            <person name="Delehaunty K."/>
            <person name="Fronick C."/>
            <person name="Courtney B."/>
            <person name="Rock S.M."/>
            <person name="Belter E."/>
            <person name="Du F."/>
            <person name="Kim K."/>
            <person name="Abbott R.M."/>
            <person name="Cotton M."/>
            <person name="Levy A."/>
            <person name="Marchetto P."/>
            <person name="Ochoa K."/>
            <person name="Jackson S.M."/>
            <person name="Gillam B."/>
            <person name="Chen W."/>
            <person name="Yan L."/>
            <person name="Higginbotham J."/>
            <person name="Cardenas M."/>
            <person name="Waligorski J."/>
            <person name="Applebaum E."/>
            <person name="Phelps L."/>
            <person name="Falcone J."/>
            <person name="Kanchi K."/>
            <person name="Thane T."/>
            <person name="Scimone A."/>
            <person name="Thane N."/>
            <person name="Henke J."/>
            <person name="Wang T."/>
            <person name="Ruppert J."/>
            <person name="Shah N."/>
            <person name="Rotter K."/>
            <person name="Hodges J."/>
            <person name="Ingenthron E."/>
            <person name="Cordes M."/>
            <person name="Kohlberg S."/>
            <person name="Sgro J."/>
            <person name="Delgado B."/>
            <person name="Mead K."/>
            <person name="Chinwalla A."/>
            <person name="Leonard S."/>
            <person name="Crouse K."/>
            <person name="Collura K."/>
            <person name="Kudrna D."/>
            <person name="Currie J."/>
            <person name="He R."/>
            <person name="Angelova A."/>
            <person name="Rajasekar S."/>
            <person name="Mueller T."/>
            <person name="Lomeli R."/>
            <person name="Scara G."/>
            <person name="Ko A."/>
            <person name="Delaney K."/>
            <person name="Wissotski M."/>
            <person name="Lopez G."/>
            <person name="Campos D."/>
            <person name="Braidotti M."/>
            <person name="Ashley E."/>
            <person name="Golser W."/>
            <person name="Kim H."/>
            <person name="Lee S."/>
            <person name="Lin J."/>
            <person name="Dujmic Z."/>
            <person name="Kim W."/>
            <person name="Talag J."/>
            <person name="Zuccolo A."/>
            <person name="Fan C."/>
            <person name="Sebastian A."/>
            <person name="Kramer M."/>
            <person name="Spiegel L."/>
            <person name="Nascimento L."/>
            <person name="Zutavern T."/>
            <person name="Miller B."/>
            <person name="Ambroise C."/>
            <person name="Muller S."/>
            <person name="Spooner W."/>
            <person name="Narechania A."/>
            <person name="Ren L."/>
            <person name="Wei S."/>
            <person name="Kumari S."/>
            <person name="Faga B."/>
            <person name="Levy M.J."/>
            <person name="McMahan L."/>
            <person name="Van Buren P."/>
            <person name="Vaughn M.W."/>
            <person name="Ying K."/>
            <person name="Yeh C.-T."/>
            <person name="Emrich S.J."/>
            <person name="Jia Y."/>
            <person name="Kalyanaraman A."/>
            <person name="Hsia A.-P."/>
            <person name="Barbazuk W.B."/>
            <person name="Baucom R.S."/>
            <person name="Brutnell T.P."/>
            <person name="Carpita N.C."/>
            <person name="Chaparro C."/>
            <person name="Chia J.-M."/>
            <person name="Deragon J.-M."/>
            <person name="Estill J.C."/>
            <person name="Fu Y."/>
            <person name="Jeddeloh J.A."/>
            <person name="Han Y."/>
            <person name="Lee H."/>
            <person name="Li P."/>
            <person name="Lisch D.R."/>
            <person name="Liu S."/>
            <person name="Liu Z."/>
            <person name="Nagel D.H."/>
            <person name="McCann M.C."/>
            <person name="SanMiguel P."/>
            <person name="Myers A.M."/>
            <person name="Nettleton D."/>
            <person name="Nguyen J."/>
            <person name="Penning B.W."/>
            <person name="Ponnala L."/>
            <person name="Schneider K.L."/>
            <person name="Schwartz D.C."/>
            <person name="Sharma A."/>
            <person name="Soderlund C."/>
            <person name="Springer N.M."/>
            <person name="Sun Q."/>
            <person name="Wang H."/>
            <person name="Waterman M."/>
            <person name="Westerman R."/>
            <person name="Wolfgruber T.K."/>
            <person name="Yang L."/>
            <person name="Yu Y."/>
            <person name="Zhang L."/>
            <person name="Zhou S."/>
            <person name="Zhu Q."/>
            <person name="Bennetzen J.L."/>
            <person name="Dawe R.K."/>
            <person name="Jiang J."/>
            <person name="Jiang N."/>
            <person name="Presting G.G."/>
            <person name="Wessler S.R."/>
            <person name="Aluru S."/>
            <person name="Martienssen R.A."/>
            <person name="Clifton S.W."/>
            <person name="McCombie W.R."/>
            <person name="Wing R.A."/>
            <person name="Wilson R.K."/>
        </authorList>
    </citation>
    <scope>NUCLEOTIDE SEQUENCE [LARGE SCALE GENOMIC DNA]</scope>
    <source>
        <strain evidence="2">cv. B73</strain>
    </source>
</reference>